<evidence type="ECO:0000313" key="1">
    <source>
        <dbReference type="EMBL" id="KAK5165744.1"/>
    </source>
</evidence>
<dbReference type="RefSeq" id="XP_064655756.1">
    <property type="nucleotide sequence ID" value="XM_064805897.1"/>
</dbReference>
<comment type="caution">
    <text evidence="1">The sequence shown here is derived from an EMBL/GenBank/DDBJ whole genome shotgun (WGS) entry which is preliminary data.</text>
</comment>
<evidence type="ECO:0000313" key="2">
    <source>
        <dbReference type="Proteomes" id="UP001337655"/>
    </source>
</evidence>
<name>A0AAV9P0L1_9PEZI</name>
<proteinExistence type="predicted"/>
<keyword evidence="2" id="KW-1185">Reference proteome</keyword>
<sequence length="246" mass="26987">MSMKVTTTIPTELGYKTCTVEVSLGGADLNHRLEAAIQQKISEITQQVNAEMNKFVEKLVEDRKPVIIMHSLNGFHFVLHDNVTGLHFDTVVGTQDGCTVEAVLKSFCQHHDYHVEDLVAKVAGQRVDPSRRMADLALSKADPWDVMVLDVYNKRFLAKSGMSYFQRNPGGYRGGAHEEKERHEQCVDLVNAFIAERGSVASAGGVAADGNAFYFKRVDGAIAHRCGAEVNGGDQAHDVAVREADS</sequence>
<dbReference type="EMBL" id="JAVRRT010000015">
    <property type="protein sequence ID" value="KAK5165744.1"/>
    <property type="molecule type" value="Genomic_DNA"/>
</dbReference>
<dbReference type="GeneID" id="89929999"/>
<protein>
    <submittedName>
        <fullName evidence="1">Uncharacterized protein</fullName>
    </submittedName>
</protein>
<organism evidence="1 2">
    <name type="scientific">Saxophila tyrrhenica</name>
    <dbReference type="NCBI Taxonomy" id="1690608"/>
    <lineage>
        <taxon>Eukaryota</taxon>
        <taxon>Fungi</taxon>
        <taxon>Dikarya</taxon>
        <taxon>Ascomycota</taxon>
        <taxon>Pezizomycotina</taxon>
        <taxon>Dothideomycetes</taxon>
        <taxon>Dothideomycetidae</taxon>
        <taxon>Mycosphaerellales</taxon>
        <taxon>Extremaceae</taxon>
        <taxon>Saxophila</taxon>
    </lineage>
</organism>
<gene>
    <name evidence="1" type="ORF">LTR77_008667</name>
</gene>
<dbReference type="AlphaFoldDB" id="A0AAV9P0L1"/>
<accession>A0AAV9P0L1</accession>
<dbReference type="Proteomes" id="UP001337655">
    <property type="component" value="Unassembled WGS sequence"/>
</dbReference>
<reference evidence="1 2" key="1">
    <citation type="submission" date="2023-08" db="EMBL/GenBank/DDBJ databases">
        <title>Black Yeasts Isolated from many extreme environments.</title>
        <authorList>
            <person name="Coleine C."/>
            <person name="Stajich J.E."/>
            <person name="Selbmann L."/>
        </authorList>
    </citation>
    <scope>NUCLEOTIDE SEQUENCE [LARGE SCALE GENOMIC DNA]</scope>
    <source>
        <strain evidence="1 2">CCFEE 5935</strain>
    </source>
</reference>